<evidence type="ECO:0000313" key="9">
    <source>
        <dbReference type="EMBL" id="WNC67452.1"/>
    </source>
</evidence>
<feature type="domain" description="Erythronate-4-phosphate dehydrogenase dimerisation" evidence="8">
    <location>
        <begin position="289"/>
        <end position="367"/>
    </location>
</feature>
<sequence>MKIFYDENIPYAKEFFHDFGELVPFAGRELSAEQVKDADVLLVRSITKVNEQLLHLNTKLTFVGTATIGFDHIDQSYLKQRNVVFTNAPGCNAISVAEYVLSALMVLVERLGFDLKTKTIGIVGAGNTGTRLSEKLDALGINYLLCDPLLEKSGDARTFSSLNEIVNCDIISLHVPITKECEHSTYHMFNQAVLTELSSQQILINACRGEVIDNQALLQLKQNNRGPHLVLDVWENEPKILTELIAFCELTTAHIAGYSLEGKARGTEMLYQALSKLANKPIEKQLEQFLPKAEFEYEKQHPNNELITVKQRVFDVYDVRRDDKIFREQLNIKSFDYLRKNYPVRREFSALELSAQHSWPQTLKNLGFKVKV</sequence>
<dbReference type="InterPro" id="IPR036291">
    <property type="entry name" value="NAD(P)-bd_dom_sf"/>
</dbReference>
<keyword evidence="1 5" id="KW-0963">Cytoplasm</keyword>
<dbReference type="EC" id="1.1.1.290" evidence="5"/>
<feature type="active site" description="Proton donor" evidence="5">
    <location>
        <position position="254"/>
    </location>
</feature>
<feature type="binding site" evidence="5">
    <location>
        <position position="257"/>
    </location>
    <ligand>
        <name>NAD(+)</name>
        <dbReference type="ChEBI" id="CHEBI:57540"/>
    </ligand>
</feature>
<evidence type="ECO:0000256" key="3">
    <source>
        <dbReference type="ARBA" id="ARBA00023027"/>
    </source>
</evidence>
<dbReference type="EMBL" id="CP134146">
    <property type="protein sequence ID" value="WNC67452.1"/>
    <property type="molecule type" value="Genomic_DNA"/>
</dbReference>
<dbReference type="Pfam" id="PF02826">
    <property type="entry name" value="2-Hacid_dh_C"/>
    <property type="match status" value="1"/>
</dbReference>
<dbReference type="Pfam" id="PF00389">
    <property type="entry name" value="2-Hacid_dh"/>
    <property type="match status" value="1"/>
</dbReference>
<comment type="subunit">
    <text evidence="5">Homodimer.</text>
</comment>
<dbReference type="SUPFAM" id="SSF51735">
    <property type="entry name" value="NAD(P)-binding Rossmann-fold domains"/>
    <property type="match status" value="1"/>
</dbReference>
<feature type="binding site" evidence="5">
    <location>
        <position position="147"/>
    </location>
    <ligand>
        <name>NAD(+)</name>
        <dbReference type="ChEBI" id="CHEBI:57540"/>
    </ligand>
</feature>
<dbReference type="InterPro" id="IPR050223">
    <property type="entry name" value="D-isomer_2-hydroxyacid_DH"/>
</dbReference>
<dbReference type="SUPFAM" id="SSF52283">
    <property type="entry name" value="Formate/glycerate dehydrogenase catalytic domain-like"/>
    <property type="match status" value="1"/>
</dbReference>
<comment type="catalytic activity">
    <reaction evidence="5">
        <text>4-phospho-D-erythronate + NAD(+) = (R)-3-hydroxy-2-oxo-4-phosphooxybutanoate + NADH + H(+)</text>
        <dbReference type="Rhea" id="RHEA:18829"/>
        <dbReference type="ChEBI" id="CHEBI:15378"/>
        <dbReference type="ChEBI" id="CHEBI:57540"/>
        <dbReference type="ChEBI" id="CHEBI:57945"/>
        <dbReference type="ChEBI" id="CHEBI:58538"/>
        <dbReference type="ChEBI" id="CHEBI:58766"/>
        <dbReference type="EC" id="1.1.1.290"/>
    </reaction>
</comment>
<evidence type="ECO:0000256" key="1">
    <source>
        <dbReference type="ARBA" id="ARBA00022490"/>
    </source>
</evidence>
<organism evidence="9 10">
    <name type="scientific">Thalassotalea nanhaiensis</name>
    <dbReference type="NCBI Taxonomy" id="3065648"/>
    <lineage>
        <taxon>Bacteria</taxon>
        <taxon>Pseudomonadati</taxon>
        <taxon>Pseudomonadota</taxon>
        <taxon>Gammaproteobacteria</taxon>
        <taxon>Alteromonadales</taxon>
        <taxon>Colwelliaceae</taxon>
        <taxon>Thalassotalea</taxon>
    </lineage>
</organism>
<dbReference type="Gene3D" id="3.40.50.720">
    <property type="entry name" value="NAD(P)-binding Rossmann-like Domain"/>
    <property type="match status" value="2"/>
</dbReference>
<feature type="binding site" evidence="5">
    <location>
        <position position="45"/>
    </location>
    <ligand>
        <name>substrate</name>
    </ligand>
</feature>
<dbReference type="InterPro" id="IPR038251">
    <property type="entry name" value="PdxB_dimer_sf"/>
</dbReference>
<dbReference type="Proteomes" id="UP001248581">
    <property type="component" value="Chromosome"/>
</dbReference>
<accession>A0ABY9TFC9</accession>
<keyword evidence="2 5" id="KW-0560">Oxidoreductase</keyword>
<feature type="binding site" evidence="5">
    <location>
        <position position="258"/>
    </location>
    <ligand>
        <name>substrate</name>
    </ligand>
</feature>
<name>A0ABY9TFC9_9GAMM</name>
<dbReference type="RefSeq" id="WP_348386611.1">
    <property type="nucleotide sequence ID" value="NZ_CP134146.1"/>
</dbReference>
<protein>
    <recommendedName>
        <fullName evidence="5">Erythronate-4-phosphate dehydrogenase</fullName>
        <ecNumber evidence="5">1.1.1.290</ecNumber>
    </recommendedName>
</protein>
<proteinExistence type="inferred from homology"/>
<feature type="domain" description="D-isomer specific 2-hydroxyacid dehydrogenase NAD-binding" evidence="7">
    <location>
        <begin position="110"/>
        <end position="249"/>
    </location>
</feature>
<evidence type="ECO:0000259" key="8">
    <source>
        <dbReference type="Pfam" id="PF11890"/>
    </source>
</evidence>
<keyword evidence="3 5" id="KW-0520">NAD</keyword>
<dbReference type="HAMAP" id="MF_01825">
    <property type="entry name" value="PdxB"/>
    <property type="match status" value="1"/>
</dbReference>
<feature type="binding site" evidence="5">
    <location>
        <position position="232"/>
    </location>
    <ligand>
        <name>NAD(+)</name>
        <dbReference type="ChEBI" id="CHEBI:57540"/>
    </ligand>
</feature>
<comment type="similarity">
    <text evidence="5">Belongs to the D-isomer specific 2-hydroxyacid dehydrogenase family. PdxB subfamily.</text>
</comment>
<keyword evidence="10" id="KW-1185">Reference proteome</keyword>
<dbReference type="CDD" id="cd12158">
    <property type="entry name" value="ErythrP_dh"/>
    <property type="match status" value="1"/>
</dbReference>
<dbReference type="InterPro" id="IPR006139">
    <property type="entry name" value="D-isomer_2_OHA_DH_cat_dom"/>
</dbReference>
<comment type="function">
    <text evidence="5">Catalyzes the oxidation of erythronate-4-phosphate to 3-hydroxy-2-oxo-4-phosphonooxybutanoate.</text>
</comment>
<dbReference type="PANTHER" id="PTHR10996">
    <property type="entry name" value="2-HYDROXYACID DEHYDROGENASE-RELATED"/>
    <property type="match status" value="1"/>
</dbReference>
<dbReference type="Pfam" id="PF11890">
    <property type="entry name" value="DUF3410"/>
    <property type="match status" value="1"/>
</dbReference>
<evidence type="ECO:0000313" key="10">
    <source>
        <dbReference type="Proteomes" id="UP001248581"/>
    </source>
</evidence>
<evidence type="ECO:0000256" key="5">
    <source>
        <dbReference type="HAMAP-Rule" id="MF_01825"/>
    </source>
</evidence>
<dbReference type="InterPro" id="IPR006140">
    <property type="entry name" value="D-isomer_DH_NAD-bd"/>
</dbReference>
<feature type="domain" description="D-isomer specific 2-hydroxyacid dehydrogenase catalytic" evidence="6">
    <location>
        <begin position="9"/>
        <end position="277"/>
    </location>
</feature>
<keyword evidence="4 5" id="KW-0664">Pyridoxine biosynthesis</keyword>
<dbReference type="InterPro" id="IPR020921">
    <property type="entry name" value="Erythronate-4-P_DHase"/>
</dbReference>
<feature type="active site" evidence="5">
    <location>
        <position position="208"/>
    </location>
</feature>
<evidence type="ECO:0000259" key="6">
    <source>
        <dbReference type="Pfam" id="PF00389"/>
    </source>
</evidence>
<comment type="pathway">
    <text evidence="5">Cofactor biosynthesis; pyridoxine 5'-phosphate biosynthesis; pyridoxine 5'-phosphate from D-erythrose 4-phosphate: step 2/5.</text>
</comment>
<dbReference type="InterPro" id="IPR024531">
    <property type="entry name" value="Erythronate-4-P_DHase_dimer"/>
</dbReference>
<comment type="subcellular location">
    <subcellularLocation>
        <location evidence="5">Cytoplasm</location>
    </subcellularLocation>
</comment>
<dbReference type="Gene3D" id="3.30.1370.170">
    <property type="match status" value="1"/>
</dbReference>
<comment type="caution">
    <text evidence="5">Lacks conserved residue(s) required for the propagation of feature annotation.</text>
</comment>
<evidence type="ECO:0000256" key="4">
    <source>
        <dbReference type="ARBA" id="ARBA00023096"/>
    </source>
</evidence>
<evidence type="ECO:0000259" key="7">
    <source>
        <dbReference type="Pfam" id="PF02826"/>
    </source>
</evidence>
<gene>
    <name evidence="5" type="primary">pdxB</name>
    <name evidence="9" type="ORF">RI845_13110</name>
</gene>
<evidence type="ECO:0000256" key="2">
    <source>
        <dbReference type="ARBA" id="ARBA00023002"/>
    </source>
</evidence>
<feature type="binding site" evidence="5">
    <location>
        <position position="67"/>
    </location>
    <ligand>
        <name>substrate</name>
    </ligand>
</feature>
<feature type="active site" evidence="5">
    <location>
        <position position="237"/>
    </location>
</feature>
<reference evidence="10" key="1">
    <citation type="submission" date="2023-09" db="EMBL/GenBank/DDBJ databases">
        <authorList>
            <person name="Zhang C."/>
        </authorList>
    </citation>
    <scope>NUCLEOTIDE SEQUENCE [LARGE SCALE GENOMIC DNA]</scope>
    <source>
        <strain evidence="10">SQ345</strain>
    </source>
</reference>
<dbReference type="PANTHER" id="PTHR10996:SF178">
    <property type="entry name" value="2-HYDROXYACID DEHYDROGENASE YGL185C-RELATED"/>
    <property type="match status" value="1"/>
</dbReference>